<reference evidence="2" key="1">
    <citation type="submission" date="2015-06" db="EMBL/GenBank/DDBJ databases">
        <authorList>
            <person name="Nguyen H."/>
        </authorList>
    </citation>
    <scope>NUCLEOTIDE SEQUENCE</scope>
    <source>
        <strain evidence="2">DAOM 180753</strain>
    </source>
</reference>
<protein>
    <submittedName>
        <fullName evidence="2">Uncharacterized protein</fullName>
    </submittedName>
</protein>
<name>A0AAI9X6Z4_PENTH</name>
<evidence type="ECO:0000313" key="2">
    <source>
        <dbReference type="EMBL" id="KAJ9486042.1"/>
    </source>
</evidence>
<feature type="region of interest" description="Disordered" evidence="1">
    <location>
        <begin position="35"/>
        <end position="61"/>
    </location>
</feature>
<evidence type="ECO:0000313" key="3">
    <source>
        <dbReference type="Proteomes" id="UP001227192"/>
    </source>
</evidence>
<dbReference type="EMBL" id="LACB01000231">
    <property type="protein sequence ID" value="KAJ9486042.1"/>
    <property type="molecule type" value="Genomic_DNA"/>
</dbReference>
<keyword evidence="3" id="KW-1185">Reference proteome</keyword>
<dbReference type="Proteomes" id="UP001227192">
    <property type="component" value="Unassembled WGS sequence"/>
</dbReference>
<proteinExistence type="predicted"/>
<comment type="caution">
    <text evidence="2">The sequence shown here is derived from an EMBL/GenBank/DDBJ whole genome shotgun (WGS) entry which is preliminary data.</text>
</comment>
<evidence type="ECO:0000256" key="1">
    <source>
        <dbReference type="SAM" id="MobiDB-lite"/>
    </source>
</evidence>
<organism evidence="2 3">
    <name type="scientific">Penicillium thymicola</name>
    <dbReference type="NCBI Taxonomy" id="293382"/>
    <lineage>
        <taxon>Eukaryota</taxon>
        <taxon>Fungi</taxon>
        <taxon>Dikarya</taxon>
        <taxon>Ascomycota</taxon>
        <taxon>Pezizomycotina</taxon>
        <taxon>Eurotiomycetes</taxon>
        <taxon>Eurotiomycetidae</taxon>
        <taxon>Eurotiales</taxon>
        <taxon>Aspergillaceae</taxon>
        <taxon>Penicillium</taxon>
    </lineage>
</organism>
<feature type="compositionally biased region" description="Basic residues" evidence="1">
    <location>
        <begin position="45"/>
        <end position="59"/>
    </location>
</feature>
<dbReference type="AlphaFoldDB" id="A0AAI9X6Z4"/>
<accession>A0AAI9X6Z4</accession>
<gene>
    <name evidence="2" type="ORF">VN97_g7309</name>
</gene>
<reference evidence="2" key="2">
    <citation type="journal article" date="2016" name="Fungal Biol.">
        <title>Ochratoxin A production by Penicillium thymicola.</title>
        <authorList>
            <person name="Nguyen H.D.T."/>
            <person name="McMullin D.R."/>
            <person name="Ponomareva E."/>
            <person name="Riley R."/>
            <person name="Pomraning K.R."/>
            <person name="Baker S.E."/>
            <person name="Seifert K.A."/>
        </authorList>
    </citation>
    <scope>NUCLEOTIDE SEQUENCE</scope>
    <source>
        <strain evidence="2">DAOM 180753</strain>
    </source>
</reference>
<sequence>MEKDKLRLMYNVVTKTFQGSSKALYAPGLDIKSPEIQVQTSGPTGRKKKKKKKKKKRPPKTLFRWLCGPGP</sequence>